<dbReference type="InterPro" id="IPR006455">
    <property type="entry name" value="Homeodomain_ZF_HD"/>
</dbReference>
<evidence type="ECO:0000313" key="12">
    <source>
        <dbReference type="Proteomes" id="UP001279734"/>
    </source>
</evidence>
<feature type="domain" description="ZF-HD dimerization-type" evidence="10">
    <location>
        <begin position="22"/>
        <end position="71"/>
    </location>
</feature>
<keyword evidence="6" id="KW-0238">DNA-binding</keyword>
<evidence type="ECO:0000256" key="8">
    <source>
        <dbReference type="ARBA" id="ARBA00023163"/>
    </source>
</evidence>
<dbReference type="GO" id="GO:0000976">
    <property type="term" value="F:transcription cis-regulatory region binding"/>
    <property type="evidence" value="ECO:0007669"/>
    <property type="project" value="TreeGrafter"/>
</dbReference>
<dbReference type="PROSITE" id="PS51523">
    <property type="entry name" value="ZF_HD_DIMER"/>
    <property type="match status" value="1"/>
</dbReference>
<dbReference type="Proteomes" id="UP001279734">
    <property type="component" value="Unassembled WGS sequence"/>
</dbReference>
<evidence type="ECO:0000256" key="5">
    <source>
        <dbReference type="ARBA" id="ARBA00023015"/>
    </source>
</evidence>
<proteinExistence type="predicted"/>
<dbReference type="Gene3D" id="1.10.10.60">
    <property type="entry name" value="Homeodomain-like"/>
    <property type="match status" value="1"/>
</dbReference>
<keyword evidence="2" id="KW-0479">Metal-binding</keyword>
<dbReference type="PANTHER" id="PTHR31948">
    <property type="entry name" value="ZINC-FINGER HOMEODOMAIN PROTEIN 2"/>
    <property type="match status" value="1"/>
</dbReference>
<dbReference type="PANTHER" id="PTHR31948:SF147">
    <property type="entry name" value="ZF-HD DIMERIZATION-TYPE DOMAIN-CONTAINING PROTEIN"/>
    <property type="match status" value="1"/>
</dbReference>
<dbReference type="SUPFAM" id="SSF46689">
    <property type="entry name" value="Homeodomain-like"/>
    <property type="match status" value="1"/>
</dbReference>
<evidence type="ECO:0000256" key="9">
    <source>
        <dbReference type="ARBA" id="ARBA00023242"/>
    </source>
</evidence>
<evidence type="ECO:0000256" key="4">
    <source>
        <dbReference type="ARBA" id="ARBA00022833"/>
    </source>
</evidence>
<dbReference type="InterPro" id="IPR009057">
    <property type="entry name" value="Homeodomain-like_sf"/>
</dbReference>
<keyword evidence="4" id="KW-0862">Zinc</keyword>
<evidence type="ECO:0000313" key="11">
    <source>
        <dbReference type="EMBL" id="GMH10374.1"/>
    </source>
</evidence>
<evidence type="ECO:0000256" key="6">
    <source>
        <dbReference type="ARBA" id="ARBA00023125"/>
    </source>
</evidence>
<dbReference type="Pfam" id="PF04770">
    <property type="entry name" value="ZF-HD_dimer"/>
    <property type="match status" value="1"/>
</dbReference>
<comment type="subcellular location">
    <subcellularLocation>
        <location evidence="1">Nucleus</location>
    </subcellularLocation>
</comment>
<comment type="caution">
    <text evidence="11">The sequence shown here is derived from an EMBL/GenBank/DDBJ whole genome shotgun (WGS) entry which is preliminary data.</text>
</comment>
<dbReference type="GO" id="GO:0003700">
    <property type="term" value="F:DNA-binding transcription factor activity"/>
    <property type="evidence" value="ECO:0007669"/>
    <property type="project" value="TreeGrafter"/>
</dbReference>
<keyword evidence="5" id="KW-0805">Transcription regulation</keyword>
<evidence type="ECO:0000256" key="2">
    <source>
        <dbReference type="ARBA" id="ARBA00022723"/>
    </source>
</evidence>
<organism evidence="11 12">
    <name type="scientific">Nepenthes gracilis</name>
    <name type="common">Slender pitcher plant</name>
    <dbReference type="NCBI Taxonomy" id="150966"/>
    <lineage>
        <taxon>Eukaryota</taxon>
        <taxon>Viridiplantae</taxon>
        <taxon>Streptophyta</taxon>
        <taxon>Embryophyta</taxon>
        <taxon>Tracheophyta</taxon>
        <taxon>Spermatophyta</taxon>
        <taxon>Magnoliopsida</taxon>
        <taxon>eudicotyledons</taxon>
        <taxon>Gunneridae</taxon>
        <taxon>Pentapetalae</taxon>
        <taxon>Caryophyllales</taxon>
        <taxon>Nepenthaceae</taxon>
        <taxon>Nepenthes</taxon>
    </lineage>
</organism>
<evidence type="ECO:0000256" key="3">
    <source>
        <dbReference type="ARBA" id="ARBA00022771"/>
    </source>
</evidence>
<keyword evidence="8" id="KW-0804">Transcription</keyword>
<dbReference type="NCBIfam" id="TIGR01566">
    <property type="entry name" value="ZF_HD_prot_N"/>
    <property type="match status" value="1"/>
</dbReference>
<sequence>MEALITTHSPEGETRQKRTEKYKECLKNHAAAIGGNATDGCGEFMPSGEEGTIEALKCSACHCHRNFHRKVVEGCSCPFNHHHCCSNAGRRIILGHQQGMLSQLVPNSVGYPPCMGAVKGDHHDHGIRSKNGQMGINKKRFRTKFSEEQKAKMLIFAEKAGWKMQKLGESDVQKFCREIGIKRRVLMVWMHNNKHNYTKETSSSK</sequence>
<dbReference type="InterPro" id="IPR006456">
    <property type="entry name" value="ZF_HD_homeobox_Cys/His_dimer"/>
</dbReference>
<protein>
    <recommendedName>
        <fullName evidence="10">ZF-HD dimerization-type domain-containing protein</fullName>
    </recommendedName>
</protein>
<accession>A0AAD3SGL6</accession>
<dbReference type="GO" id="GO:0005634">
    <property type="term" value="C:nucleus"/>
    <property type="evidence" value="ECO:0007669"/>
    <property type="project" value="UniProtKB-SubCell"/>
</dbReference>
<evidence type="ECO:0000259" key="10">
    <source>
        <dbReference type="PROSITE" id="PS51523"/>
    </source>
</evidence>
<reference evidence="11" key="1">
    <citation type="submission" date="2023-05" db="EMBL/GenBank/DDBJ databases">
        <title>Nepenthes gracilis genome sequencing.</title>
        <authorList>
            <person name="Fukushima K."/>
        </authorList>
    </citation>
    <scope>NUCLEOTIDE SEQUENCE</scope>
    <source>
        <strain evidence="11">SING2019-196</strain>
    </source>
</reference>
<name>A0AAD3SGL6_NEPGR</name>
<keyword evidence="9" id="KW-0539">Nucleus</keyword>
<keyword evidence="7" id="KW-0371">Homeobox</keyword>
<keyword evidence="3" id="KW-0863">Zinc-finger</keyword>
<gene>
    <name evidence="11" type="ORF">Nepgr_012215</name>
</gene>
<dbReference type="NCBIfam" id="TIGR01565">
    <property type="entry name" value="homeo_ZF_HD"/>
    <property type="match status" value="1"/>
</dbReference>
<dbReference type="FunFam" id="1.10.10.60:FF:000257">
    <property type="entry name" value="Zinc-finger homeodomain protein 2"/>
    <property type="match status" value="1"/>
</dbReference>
<dbReference type="GO" id="GO:0008270">
    <property type="term" value="F:zinc ion binding"/>
    <property type="evidence" value="ECO:0007669"/>
    <property type="project" value="UniProtKB-KW"/>
</dbReference>
<keyword evidence="12" id="KW-1185">Reference proteome</keyword>
<evidence type="ECO:0000256" key="1">
    <source>
        <dbReference type="ARBA" id="ARBA00004123"/>
    </source>
</evidence>
<dbReference type="AlphaFoldDB" id="A0AAD3SGL6"/>
<dbReference type="GO" id="GO:0050793">
    <property type="term" value="P:regulation of developmental process"/>
    <property type="evidence" value="ECO:0007669"/>
    <property type="project" value="TreeGrafter"/>
</dbReference>
<dbReference type="EMBL" id="BSYO01000010">
    <property type="protein sequence ID" value="GMH10374.1"/>
    <property type="molecule type" value="Genomic_DNA"/>
</dbReference>
<evidence type="ECO:0000256" key="7">
    <source>
        <dbReference type="ARBA" id="ARBA00023155"/>
    </source>
</evidence>